<gene>
    <name evidence="1" type="ORF">MPL3365_190024</name>
</gene>
<name>A0A090GTR3_MESPL</name>
<accession>A0A090GTR3</accession>
<organism evidence="1 2">
    <name type="scientific">Mesorhizobium plurifarium</name>
    <dbReference type="NCBI Taxonomy" id="69974"/>
    <lineage>
        <taxon>Bacteria</taxon>
        <taxon>Pseudomonadati</taxon>
        <taxon>Pseudomonadota</taxon>
        <taxon>Alphaproteobacteria</taxon>
        <taxon>Hyphomicrobiales</taxon>
        <taxon>Phyllobacteriaceae</taxon>
        <taxon>Mesorhizobium</taxon>
    </lineage>
</organism>
<sequence>MPPLGFGPNRAIRCFVPRQGRLIRLSGVASRKLNLLWSWTGRDGMGRGKRQPLVGPGACLGSSG</sequence>
<dbReference type="AlphaFoldDB" id="A0A090GTR3"/>
<reference evidence="1 2" key="1">
    <citation type="submission" date="2014-08" db="EMBL/GenBank/DDBJ databases">
        <authorList>
            <person name="Moulin Lionel"/>
        </authorList>
    </citation>
    <scope>NUCLEOTIDE SEQUENCE [LARGE SCALE GENOMIC DNA]</scope>
</reference>
<proteinExistence type="predicted"/>
<protein>
    <submittedName>
        <fullName evidence="1">Uncharacterized protein</fullName>
    </submittedName>
</protein>
<dbReference type="Proteomes" id="UP000046122">
    <property type="component" value="Unassembled WGS sequence"/>
</dbReference>
<dbReference type="EMBL" id="CCNE01000011">
    <property type="protein sequence ID" value="CDX54107.1"/>
    <property type="molecule type" value="Genomic_DNA"/>
</dbReference>
<evidence type="ECO:0000313" key="1">
    <source>
        <dbReference type="EMBL" id="CDX54107.1"/>
    </source>
</evidence>
<evidence type="ECO:0000313" key="2">
    <source>
        <dbReference type="Proteomes" id="UP000046122"/>
    </source>
</evidence>